<keyword evidence="4 5" id="KW-0234">DNA repair</keyword>
<comment type="similarity">
    <text evidence="1 5">Belongs to the DNA glycosylase MPG family.</text>
</comment>
<dbReference type="PANTHER" id="PTHR10429">
    <property type="entry name" value="DNA-3-METHYLADENINE GLYCOSYLASE"/>
    <property type="match status" value="1"/>
</dbReference>
<evidence type="ECO:0000256" key="3">
    <source>
        <dbReference type="ARBA" id="ARBA00022801"/>
    </source>
</evidence>
<keyword evidence="7" id="KW-1185">Reference proteome</keyword>
<gene>
    <name evidence="6" type="ORF">ACFOX0_31710</name>
</gene>
<dbReference type="GO" id="GO:0016798">
    <property type="term" value="F:hydrolase activity, acting on glycosyl bonds"/>
    <property type="evidence" value="ECO:0007669"/>
    <property type="project" value="UniProtKB-KW"/>
</dbReference>
<dbReference type="RefSeq" id="WP_377552903.1">
    <property type="nucleotide sequence ID" value="NZ_JBHSBN010000042.1"/>
</dbReference>
<evidence type="ECO:0000313" key="6">
    <source>
        <dbReference type="EMBL" id="MFC4110473.1"/>
    </source>
</evidence>
<dbReference type="Gene3D" id="3.10.300.10">
    <property type="entry name" value="Methylpurine-DNA glycosylase (MPG)"/>
    <property type="match status" value="1"/>
</dbReference>
<keyword evidence="3 5" id="KW-0378">Hydrolase</keyword>
<accession>A0ABV8KWW6</accession>
<evidence type="ECO:0000256" key="2">
    <source>
        <dbReference type="ARBA" id="ARBA00022763"/>
    </source>
</evidence>
<dbReference type="InterPro" id="IPR003180">
    <property type="entry name" value="MPG"/>
</dbReference>
<dbReference type="HAMAP" id="MF_00527">
    <property type="entry name" value="3MGH"/>
    <property type="match status" value="1"/>
</dbReference>
<reference evidence="7" key="1">
    <citation type="journal article" date="2019" name="Int. J. Syst. Evol. Microbiol.">
        <title>The Global Catalogue of Microorganisms (GCM) 10K type strain sequencing project: providing services to taxonomists for standard genome sequencing and annotation.</title>
        <authorList>
            <consortium name="The Broad Institute Genomics Platform"/>
            <consortium name="The Broad Institute Genome Sequencing Center for Infectious Disease"/>
            <person name="Wu L."/>
            <person name="Ma J."/>
        </authorList>
    </citation>
    <scope>NUCLEOTIDE SEQUENCE [LARGE SCALE GENOMIC DNA]</scope>
    <source>
        <strain evidence="7">2902at01</strain>
    </source>
</reference>
<dbReference type="Pfam" id="PF02245">
    <property type="entry name" value="Pur_DNA_glyco"/>
    <property type="match status" value="1"/>
</dbReference>
<dbReference type="EC" id="3.2.2.-" evidence="5"/>
<name>A0ABV8KWW6_9ACTN</name>
<evidence type="ECO:0000256" key="4">
    <source>
        <dbReference type="ARBA" id="ARBA00023204"/>
    </source>
</evidence>
<proteinExistence type="inferred from homology"/>
<dbReference type="NCBIfam" id="NF002003">
    <property type="entry name" value="PRK00802.1-3"/>
    <property type="match status" value="1"/>
</dbReference>
<dbReference type="EMBL" id="JBHSBN010000042">
    <property type="protein sequence ID" value="MFC4110473.1"/>
    <property type="molecule type" value="Genomic_DNA"/>
</dbReference>
<dbReference type="CDD" id="cd00540">
    <property type="entry name" value="AAG"/>
    <property type="match status" value="1"/>
</dbReference>
<protein>
    <recommendedName>
        <fullName evidence="5">Putative 3-methyladenine DNA glycosylase</fullName>
        <ecNumber evidence="5">3.2.2.-</ecNumber>
    </recommendedName>
</protein>
<dbReference type="InterPro" id="IPR011034">
    <property type="entry name" value="Formyl_transferase-like_C_sf"/>
</dbReference>
<keyword evidence="6" id="KW-0326">Glycosidase</keyword>
<dbReference type="SUPFAM" id="SSF50486">
    <property type="entry name" value="FMT C-terminal domain-like"/>
    <property type="match status" value="1"/>
</dbReference>
<dbReference type="InterPro" id="IPR036995">
    <property type="entry name" value="MPG_sf"/>
</dbReference>
<comment type="caution">
    <text evidence="6">The sequence shown here is derived from an EMBL/GenBank/DDBJ whole genome shotgun (WGS) entry which is preliminary data.</text>
</comment>
<evidence type="ECO:0000313" key="7">
    <source>
        <dbReference type="Proteomes" id="UP001595868"/>
    </source>
</evidence>
<evidence type="ECO:0000256" key="5">
    <source>
        <dbReference type="HAMAP-Rule" id="MF_00527"/>
    </source>
</evidence>
<organism evidence="6 7">
    <name type="scientific">Micromonospora zhanjiangensis</name>
    <dbReference type="NCBI Taxonomy" id="1522057"/>
    <lineage>
        <taxon>Bacteria</taxon>
        <taxon>Bacillati</taxon>
        <taxon>Actinomycetota</taxon>
        <taxon>Actinomycetes</taxon>
        <taxon>Micromonosporales</taxon>
        <taxon>Micromonosporaceae</taxon>
        <taxon>Micromonospora</taxon>
    </lineage>
</organism>
<dbReference type="Proteomes" id="UP001595868">
    <property type="component" value="Unassembled WGS sequence"/>
</dbReference>
<sequence length="211" mass="22245">MTDARVADLGTLLAGPVETAARGLLGCRLTAGGVTVRLTEVEAYAGSGGDPASHAYRGRTRRNAVMFGPAGHAYLYFTYGMHWCLNVVTGPDGEASAVLLRAGEVVDGLDIARSRRPAVRRDVDLARGPARLCSTLGLDGAAYGAWLLGDGPVRLRPASASEPVPVADIVAGPRVGVTGAHDVPWRFWIAGDPTVSDYRRHVPRRRPPAPS</sequence>
<keyword evidence="2 5" id="KW-0227">DNA damage</keyword>
<dbReference type="PANTHER" id="PTHR10429:SF0">
    <property type="entry name" value="DNA-3-METHYLADENINE GLYCOSYLASE"/>
    <property type="match status" value="1"/>
</dbReference>
<dbReference type="NCBIfam" id="TIGR00567">
    <property type="entry name" value="3mg"/>
    <property type="match status" value="1"/>
</dbReference>
<evidence type="ECO:0000256" key="1">
    <source>
        <dbReference type="ARBA" id="ARBA00009232"/>
    </source>
</evidence>